<accession>A0A2D2AY32</accession>
<organism evidence="1 2">
    <name type="scientific">Caulobacter mirabilis</name>
    <dbReference type="NCBI Taxonomy" id="69666"/>
    <lineage>
        <taxon>Bacteria</taxon>
        <taxon>Pseudomonadati</taxon>
        <taxon>Pseudomonadota</taxon>
        <taxon>Alphaproteobacteria</taxon>
        <taxon>Caulobacterales</taxon>
        <taxon>Caulobacteraceae</taxon>
        <taxon>Caulobacter</taxon>
    </lineage>
</organism>
<name>A0A2D2AY32_9CAUL</name>
<evidence type="ECO:0000313" key="2">
    <source>
        <dbReference type="Proteomes" id="UP000228945"/>
    </source>
</evidence>
<sequence>MPYQAGAAQCIPFFQESFMTTFIDLWTAFSSVTVPAGETHVRSSGYGVAGVGAADYVPDADQTSTTATPWRRKSANGRWFRISGDRITPKQVGALYDGSDAADALAACFAAAQAIGAGVDLLDGVLTSSKPVRLPLGRSIAFGALTLDFRGVTSATAFPEGGCVVADAGPAAALPNLGAAASLGASTITLASSAAGLLGPGDLIAIYNPANYSWIKQWNGGAIPAGQFAAANRANYRAGEMVEVKAVAGAVVTLDGPLHAAYAPADVQLWKMPNRQLVLNGGALTILAPETVDHGLRLRRLRDSDISGVVVRGGRLAAMELAESFNVVGIGLTCVHRVASGAGEDYGLSLVASQRISLQGDFSGHRHGVTVGTSADLAGNLCLPWRDVAINLAGGTMTARADVNAFGGHGCGQGLKLGGVAYGGLMLGGGDIAVDCSIEPIDTMANWPLLSATELWNWNLDLNVAVNGAGIDPTPNGMGLIDFGSNGAAPDAGCVRGGLMSLRGTVRAPSTIRPIKMYANGLPAGAKLGVTLGLAITAAAPDSVIQTGRNSGDVDLKFSTLGFRDLAGGVGFIPSLPA</sequence>
<proteinExistence type="predicted"/>
<dbReference type="Proteomes" id="UP000228945">
    <property type="component" value="Chromosome"/>
</dbReference>
<dbReference type="KEGG" id="cmb:CSW64_10985"/>
<dbReference type="EMBL" id="CP024201">
    <property type="protein sequence ID" value="ATQ42895.1"/>
    <property type="molecule type" value="Genomic_DNA"/>
</dbReference>
<dbReference type="AlphaFoldDB" id="A0A2D2AY32"/>
<evidence type="ECO:0008006" key="3">
    <source>
        <dbReference type="Google" id="ProtNLM"/>
    </source>
</evidence>
<keyword evidence="2" id="KW-1185">Reference proteome</keyword>
<evidence type="ECO:0000313" key="1">
    <source>
        <dbReference type="EMBL" id="ATQ42895.1"/>
    </source>
</evidence>
<reference evidence="1 2" key="1">
    <citation type="submission" date="2017-10" db="EMBL/GenBank/DDBJ databases">
        <title>Genome sequence of Caulobacter mirabilis FWC38.</title>
        <authorList>
            <person name="Fiebig A."/>
            <person name="Crosson S."/>
        </authorList>
    </citation>
    <scope>NUCLEOTIDE SEQUENCE [LARGE SCALE GENOMIC DNA]</scope>
    <source>
        <strain evidence="1 2">FWC 38</strain>
    </source>
</reference>
<protein>
    <recommendedName>
        <fullName evidence="3">Pectate lyase superfamily protein domain-containing protein</fullName>
    </recommendedName>
</protein>
<gene>
    <name evidence="1" type="ORF">CSW64_10985</name>
</gene>